<protein>
    <submittedName>
        <fullName evidence="1">Uncharacterized protein</fullName>
    </submittedName>
</protein>
<comment type="caution">
    <text evidence="1">The sequence shown here is derived from an EMBL/GenBank/DDBJ whole genome shotgun (WGS) entry which is preliminary data.</text>
</comment>
<organism evidence="1 2">
    <name type="scientific">Puccinia sorghi</name>
    <dbReference type="NCBI Taxonomy" id="27349"/>
    <lineage>
        <taxon>Eukaryota</taxon>
        <taxon>Fungi</taxon>
        <taxon>Dikarya</taxon>
        <taxon>Basidiomycota</taxon>
        <taxon>Pucciniomycotina</taxon>
        <taxon>Pucciniomycetes</taxon>
        <taxon>Pucciniales</taxon>
        <taxon>Pucciniaceae</taxon>
        <taxon>Puccinia</taxon>
    </lineage>
</organism>
<dbReference type="EMBL" id="LAVV01011352">
    <property type="protein sequence ID" value="KNZ47883.1"/>
    <property type="molecule type" value="Genomic_DNA"/>
</dbReference>
<gene>
    <name evidence="1" type="ORF">VP01_606g4</name>
</gene>
<evidence type="ECO:0000313" key="1">
    <source>
        <dbReference type="EMBL" id="KNZ47883.1"/>
    </source>
</evidence>
<name>A0A0L6UH95_9BASI</name>
<accession>A0A0L6UH95</accession>
<keyword evidence="2" id="KW-1185">Reference proteome</keyword>
<sequence>MTHQQVLVIGSRLRVTNDRFKIKSHQKSLCSLRALRATPTMLQPVANTPTANNAANRQVTVPRDVPPHEQHRSFSIDEDVLSRLIQAVAMASKPSMQTNSNQIINSTVTRIKDDDKLLADGSNFGIWREFLSKRAREALGDWKWYTKVSTSTKKEKIGRVILFPSVDRSFHWTLIRMAKQLSLWRKLIFSFKLNNNEVVAVMLQNGLDQGSPVLQEVDRRLENTYSALIGNLGLEEDRAVISTDLVVKTLDAVKHQVNFATNTSSLTSSSFDVAGINQPSGDLTANQVIAEPYNVTSMAARPRLCWECRSPDHFADQWLSLRLNNHCLSTKVPQQNFWPPPVQKHWYQSFFSNCGPVWYGWHIPNCWQTTVSTSTHLRRRHQVEPAI</sequence>
<dbReference type="Proteomes" id="UP000037035">
    <property type="component" value="Unassembled WGS sequence"/>
</dbReference>
<reference evidence="1 2" key="1">
    <citation type="submission" date="2015-08" db="EMBL/GenBank/DDBJ databases">
        <title>Next Generation Sequencing and Analysis of the Genome of Puccinia sorghi L Schw, the Causal Agent of Maize Common Rust.</title>
        <authorList>
            <person name="Rochi L."/>
            <person name="Burguener G."/>
            <person name="Darino M."/>
            <person name="Turjanski A."/>
            <person name="Kreff E."/>
            <person name="Dieguez M.J."/>
            <person name="Sacco F."/>
        </authorList>
    </citation>
    <scope>NUCLEOTIDE SEQUENCE [LARGE SCALE GENOMIC DNA]</scope>
    <source>
        <strain evidence="1 2">RO10H11247</strain>
    </source>
</reference>
<dbReference type="AlphaFoldDB" id="A0A0L6UH95"/>
<evidence type="ECO:0000313" key="2">
    <source>
        <dbReference type="Proteomes" id="UP000037035"/>
    </source>
</evidence>
<proteinExistence type="predicted"/>
<dbReference type="VEuPathDB" id="FungiDB:VP01_606g4"/>